<feature type="transmembrane region" description="Helical" evidence="8">
    <location>
        <begin position="529"/>
        <end position="548"/>
    </location>
</feature>
<evidence type="ECO:0000256" key="7">
    <source>
        <dbReference type="ARBA" id="ARBA00023136"/>
    </source>
</evidence>
<protein>
    <submittedName>
        <fullName evidence="10">Glycosyltransferase family 39 protein</fullName>
    </submittedName>
</protein>
<keyword evidence="7 8" id="KW-0472">Membrane</keyword>
<evidence type="ECO:0000256" key="4">
    <source>
        <dbReference type="ARBA" id="ARBA00022679"/>
    </source>
</evidence>
<evidence type="ECO:0000256" key="6">
    <source>
        <dbReference type="ARBA" id="ARBA00022989"/>
    </source>
</evidence>
<evidence type="ECO:0000256" key="3">
    <source>
        <dbReference type="ARBA" id="ARBA00022676"/>
    </source>
</evidence>
<keyword evidence="4" id="KW-0808">Transferase</keyword>
<name>A0A8J6TI64_9CHLR</name>
<accession>A0A8J6TI64</accession>
<feature type="transmembrane region" description="Helical" evidence="8">
    <location>
        <begin position="505"/>
        <end position="523"/>
    </location>
</feature>
<dbReference type="PANTHER" id="PTHR33908:SF11">
    <property type="entry name" value="MEMBRANE PROTEIN"/>
    <property type="match status" value="1"/>
</dbReference>
<dbReference type="GO" id="GO:0009103">
    <property type="term" value="P:lipopolysaccharide biosynthetic process"/>
    <property type="evidence" value="ECO:0007669"/>
    <property type="project" value="UniProtKB-ARBA"/>
</dbReference>
<evidence type="ECO:0000259" key="9">
    <source>
        <dbReference type="Pfam" id="PF13231"/>
    </source>
</evidence>
<dbReference type="EMBL" id="JACNJN010000035">
    <property type="protein sequence ID" value="MBC8333957.1"/>
    <property type="molecule type" value="Genomic_DNA"/>
</dbReference>
<keyword evidence="3" id="KW-0328">Glycosyltransferase</keyword>
<evidence type="ECO:0000256" key="8">
    <source>
        <dbReference type="SAM" id="Phobius"/>
    </source>
</evidence>
<keyword evidence="5 8" id="KW-0812">Transmembrane</keyword>
<dbReference type="InterPro" id="IPR050297">
    <property type="entry name" value="LipidA_mod_glycosyltrf_83"/>
</dbReference>
<dbReference type="PANTHER" id="PTHR33908">
    <property type="entry name" value="MANNOSYLTRANSFERASE YKCB-RELATED"/>
    <property type="match status" value="1"/>
</dbReference>
<feature type="transmembrane region" description="Helical" evidence="8">
    <location>
        <begin position="372"/>
        <end position="388"/>
    </location>
</feature>
<feature type="transmembrane region" description="Helical" evidence="8">
    <location>
        <begin position="152"/>
        <end position="170"/>
    </location>
</feature>
<evidence type="ECO:0000256" key="5">
    <source>
        <dbReference type="ARBA" id="ARBA00022692"/>
    </source>
</evidence>
<dbReference type="GO" id="GO:0016763">
    <property type="term" value="F:pentosyltransferase activity"/>
    <property type="evidence" value="ECO:0007669"/>
    <property type="project" value="TreeGrafter"/>
</dbReference>
<comment type="caution">
    <text evidence="10">The sequence shown here is derived from an EMBL/GenBank/DDBJ whole genome shotgun (WGS) entry which is preliminary data.</text>
</comment>
<sequence length="708" mass="80197">MNEPSILDYLKSKLGMTDGEKIDFPRDDFNAPAALYEAEETLGTDSKPEIFQPSNLLTGGFPWRSLLALLLALMGQSAFEPPRHSGGAGIILFFAAFIALAFAYRYKEWRLPVLRDDEFPLDDLLFRKKPFFWALPFMLVAFYTFAGNRFTFFNLFLWLLSLFLFIWSFWQSDISLIERVQSLKTFFQQRDWRINISRWTLLVLAVSATVLFFRLYQIGEVPAEPFSDHAEKILDVYDITQGETKIFFERNTGREALQMYWTLFVARVFGTGLSFLSLKLGTALLGLLTLPYIYLLGKEVANRRVGLIALFFMGIAYWPNVISRVGLRFPLYPLFVAPTLFHLLRGIRRQSRNDFILAGIFLGLGLHGYSPFRIMPVVVLVAIGLYLIHKQSRGTRQQIIIHLLILTLFSIIIFLPLGRYALENPEGFSIRALSRMGGLGEDSLKIFANNLWDGARMFNWDNGDIWVHSVAGRPALGVVSGALFLVGVALLFVRYLRAGHWQDLFLLLSILLLQLPSTLSIAFPEENPALNRAGGAAVVVILIVALALDGLLTSLRSRAFRGLGNLIAWGVTIFLVAFSLNQNYDLVFNKYAENYRTGAWNSSEMGQVIKQFEQTYGQTDTVWIVPYAHWVDTRLPGVWAGIPNRDFALWPENLAESLTEDGPKVFMTRTNDQVALAELARLYPNGTLSRYTSASPLEGHDFMIFSVP</sequence>
<proteinExistence type="predicted"/>
<dbReference type="InterPro" id="IPR038731">
    <property type="entry name" value="RgtA/B/C-like"/>
</dbReference>
<evidence type="ECO:0000256" key="2">
    <source>
        <dbReference type="ARBA" id="ARBA00022475"/>
    </source>
</evidence>
<feature type="domain" description="Glycosyltransferase RgtA/B/C/D-like" evidence="9">
    <location>
        <begin position="264"/>
        <end position="415"/>
    </location>
</feature>
<comment type="subcellular location">
    <subcellularLocation>
        <location evidence="1">Cell membrane</location>
        <topology evidence="1">Multi-pass membrane protein</topology>
    </subcellularLocation>
</comment>
<feature type="transmembrane region" description="Helical" evidence="8">
    <location>
        <begin position="305"/>
        <end position="321"/>
    </location>
</feature>
<dbReference type="GO" id="GO:0005886">
    <property type="term" value="C:plasma membrane"/>
    <property type="evidence" value="ECO:0007669"/>
    <property type="project" value="UniProtKB-SubCell"/>
</dbReference>
<keyword evidence="2" id="KW-1003">Cell membrane</keyword>
<feature type="transmembrane region" description="Helical" evidence="8">
    <location>
        <begin position="85"/>
        <end position="106"/>
    </location>
</feature>
<keyword evidence="6 8" id="KW-1133">Transmembrane helix</keyword>
<reference evidence="10 11" key="1">
    <citation type="submission" date="2020-08" db="EMBL/GenBank/DDBJ databases">
        <title>Bridging the membrane lipid divide: bacteria of the FCB group superphylum have the potential to synthesize archaeal ether lipids.</title>
        <authorList>
            <person name="Villanueva L."/>
            <person name="Von Meijenfeldt F.A.B."/>
            <person name="Westbye A.B."/>
            <person name="Yadav S."/>
            <person name="Hopmans E.C."/>
            <person name="Dutilh B.E."/>
            <person name="Sinninghe Damste J.S."/>
        </authorList>
    </citation>
    <scope>NUCLEOTIDE SEQUENCE [LARGE SCALE GENOMIC DNA]</scope>
    <source>
        <strain evidence="10">NIOZ-UU36</strain>
    </source>
</reference>
<gene>
    <name evidence="10" type="ORF">H8E29_01720</name>
</gene>
<feature type="transmembrane region" description="Helical" evidence="8">
    <location>
        <begin position="400"/>
        <end position="422"/>
    </location>
</feature>
<feature type="transmembrane region" description="Helical" evidence="8">
    <location>
        <begin position="130"/>
        <end position="146"/>
    </location>
</feature>
<organism evidence="10 11">
    <name type="scientific">Candidatus Desulfolinea nitratireducens</name>
    <dbReference type="NCBI Taxonomy" id="2841698"/>
    <lineage>
        <taxon>Bacteria</taxon>
        <taxon>Bacillati</taxon>
        <taxon>Chloroflexota</taxon>
        <taxon>Anaerolineae</taxon>
        <taxon>Anaerolineales</taxon>
        <taxon>Anaerolineales incertae sedis</taxon>
        <taxon>Candidatus Desulfolinea</taxon>
    </lineage>
</organism>
<evidence type="ECO:0000313" key="11">
    <source>
        <dbReference type="Proteomes" id="UP000614469"/>
    </source>
</evidence>
<feature type="transmembrane region" description="Helical" evidence="8">
    <location>
        <begin position="199"/>
        <end position="216"/>
    </location>
</feature>
<evidence type="ECO:0000256" key="1">
    <source>
        <dbReference type="ARBA" id="ARBA00004651"/>
    </source>
</evidence>
<dbReference type="AlphaFoldDB" id="A0A8J6TI64"/>
<dbReference type="Proteomes" id="UP000614469">
    <property type="component" value="Unassembled WGS sequence"/>
</dbReference>
<dbReference type="Pfam" id="PF13231">
    <property type="entry name" value="PMT_2"/>
    <property type="match status" value="1"/>
</dbReference>
<feature type="transmembrane region" description="Helical" evidence="8">
    <location>
        <begin position="268"/>
        <end position="293"/>
    </location>
</feature>
<feature type="transmembrane region" description="Helical" evidence="8">
    <location>
        <begin position="560"/>
        <end position="580"/>
    </location>
</feature>
<feature type="transmembrane region" description="Helical" evidence="8">
    <location>
        <begin position="475"/>
        <end position="493"/>
    </location>
</feature>
<evidence type="ECO:0000313" key="10">
    <source>
        <dbReference type="EMBL" id="MBC8333957.1"/>
    </source>
</evidence>